<keyword evidence="3" id="KW-1185">Reference proteome</keyword>
<feature type="compositionally biased region" description="Polar residues" evidence="1">
    <location>
        <begin position="335"/>
        <end position="350"/>
    </location>
</feature>
<feature type="compositionally biased region" description="Polar residues" evidence="1">
    <location>
        <begin position="644"/>
        <end position="662"/>
    </location>
</feature>
<accession>A0A8W8LX63</accession>
<evidence type="ECO:0000313" key="3">
    <source>
        <dbReference type="Proteomes" id="UP000005408"/>
    </source>
</evidence>
<dbReference type="Proteomes" id="UP000005408">
    <property type="component" value="Unassembled WGS sequence"/>
</dbReference>
<reference evidence="2" key="1">
    <citation type="submission" date="2022-08" db="UniProtKB">
        <authorList>
            <consortium name="EnsemblMetazoa"/>
        </authorList>
    </citation>
    <scope>IDENTIFICATION</scope>
    <source>
        <strain evidence="2">05x7-T-G4-1.051#20</strain>
    </source>
</reference>
<sequence>MKCSTDNKNMSEDSCYESESTESKSSIWSDQRLNCTGAKPKTKVKYTDLKIHRQMNASKACEKLQKKFGVLGWPGYKNKELVIVMFSTKSISDFPDDFETFRVILITDKQNTMRMREAPRLLANDVKYCRPIIKKYGEELIENHSNISMIIPTAYRIKQGKILAHACIAIYCRGKGVIPMQESLFPTTLDGVDIDVREGYCTFGMRNAELLNSHDYHEKLRIGVEIGWPGGPQGTLGGFIKLKTGQILILTCAHVVIPYPCLISSENYRFSTHSTCSHCSNINVWQPPHISYKPAMGRVYDAVFNCNQPDSSSVDAAFVVITDKHRIPTDPFMTKQPSTTSQLRGAGFTENNPPHFSSGEILPQMDEPLIGHMVVKCGAVTKLTHGVLALDGSIFRMENQEMRMPGIEAQHNSRIVMYRQYLVESVENYPFFQIGDSGSLVFMHHGSDLKCIGMAIGNTSYGGCIVTPIEAILEAFKNDHHFDDPPFFPFDDIDGDDNDDDDDYGDDYDDDDCGDDDDGDGDGDNDGDDESDGFDHDRNRRQKQNRDNQRSNEYRALDMDHFALDTRKDHEGPQQKRPRYKRWSVNSQFADGCSSTKYEYEDRNKKFTSKAQNNSRQQAGDPVNKKSIFDSGIIPKDSYRGHRTQTSSSNDIPNESDGNTGCENDFDKFLSNESIDETSVHDIISNINKNVLVTKEQNENIIKTITAMEAACMQSKVKYSTNTTMLDVDGNDHVVFSSDVTVLPVDVLQNIISQVDTSIKRNEEDKQNALSSKFKQSFNILKEKSLSFLTVLSYNSLKLFFGSDQGTLPTNIAEALKTFTKTEMDT</sequence>
<organism evidence="2 3">
    <name type="scientific">Magallana gigas</name>
    <name type="common">Pacific oyster</name>
    <name type="synonym">Crassostrea gigas</name>
    <dbReference type="NCBI Taxonomy" id="29159"/>
    <lineage>
        <taxon>Eukaryota</taxon>
        <taxon>Metazoa</taxon>
        <taxon>Spiralia</taxon>
        <taxon>Lophotrochozoa</taxon>
        <taxon>Mollusca</taxon>
        <taxon>Bivalvia</taxon>
        <taxon>Autobranchia</taxon>
        <taxon>Pteriomorphia</taxon>
        <taxon>Ostreida</taxon>
        <taxon>Ostreoidea</taxon>
        <taxon>Ostreidae</taxon>
        <taxon>Magallana</taxon>
    </lineage>
</organism>
<feature type="compositionally biased region" description="Acidic residues" evidence="1">
    <location>
        <begin position="491"/>
        <end position="532"/>
    </location>
</feature>
<evidence type="ECO:0000256" key="1">
    <source>
        <dbReference type="SAM" id="MobiDB-lite"/>
    </source>
</evidence>
<evidence type="ECO:0000313" key="2">
    <source>
        <dbReference type="EnsemblMetazoa" id="G30232.1:cds"/>
    </source>
</evidence>
<feature type="region of interest" description="Disordered" evidence="1">
    <location>
        <begin position="604"/>
        <end position="664"/>
    </location>
</feature>
<feature type="region of interest" description="Disordered" evidence="1">
    <location>
        <begin position="1"/>
        <end position="22"/>
    </location>
</feature>
<feature type="compositionally biased region" description="Polar residues" evidence="1">
    <location>
        <begin position="609"/>
        <end position="618"/>
    </location>
</feature>
<proteinExistence type="predicted"/>
<name>A0A8W8LX63_MAGGI</name>
<feature type="region of interest" description="Disordered" evidence="1">
    <location>
        <begin position="487"/>
        <end position="583"/>
    </location>
</feature>
<feature type="compositionally biased region" description="Basic and acidic residues" evidence="1">
    <location>
        <begin position="533"/>
        <end position="574"/>
    </location>
</feature>
<dbReference type="OrthoDB" id="6134048at2759"/>
<protein>
    <submittedName>
        <fullName evidence="2">Uncharacterized protein</fullName>
    </submittedName>
</protein>
<dbReference type="AlphaFoldDB" id="A0A8W8LX63"/>
<dbReference type="EnsemblMetazoa" id="G30232.1">
    <property type="protein sequence ID" value="G30232.1:cds"/>
    <property type="gene ID" value="G30232"/>
</dbReference>
<feature type="region of interest" description="Disordered" evidence="1">
    <location>
        <begin position="330"/>
        <end position="350"/>
    </location>
</feature>